<organism evidence="1">
    <name type="scientific">Enterobacter kobei</name>
    <dbReference type="NCBI Taxonomy" id="208224"/>
    <lineage>
        <taxon>Bacteria</taxon>
        <taxon>Pseudomonadati</taxon>
        <taxon>Pseudomonadota</taxon>
        <taxon>Gammaproteobacteria</taxon>
        <taxon>Enterobacterales</taxon>
        <taxon>Enterobacteriaceae</taxon>
        <taxon>Enterobacter</taxon>
        <taxon>Enterobacter cloacae complex</taxon>
    </lineage>
</organism>
<sequence length="144" mass="15907">MIYEKVLFVYTTLLQEGMAAAGFNTPNVVLFDVDPLKIYSLVVTCGFLTDTSKIYWNEIDVTFNDKSVIDPAFDGESTFNVLGSGYPNKDHYSSVSSFYLKGIRLTNPGLYTAKVSLYDSGADGKKGNLIDVKESHFIVAGDFE</sequence>
<evidence type="ECO:0000313" key="2">
    <source>
        <dbReference type="Proteomes" id="UP000230495"/>
    </source>
</evidence>
<dbReference type="Proteomes" id="UP000230495">
    <property type="component" value="Unassembled WGS sequence"/>
</dbReference>
<comment type="caution">
    <text evidence="1">The sequence shown here is derived from an EMBL/GenBank/DDBJ whole genome shotgun (WGS) entry which is preliminary data.</text>
</comment>
<accession>A0A2J0PCA1</accession>
<dbReference type="OrthoDB" id="10002323at2"/>
<gene>
    <name evidence="1" type="ORF">B9Q37_25610</name>
</gene>
<evidence type="ECO:0000313" key="1">
    <source>
        <dbReference type="EMBL" id="PJD65774.1"/>
    </source>
</evidence>
<proteinExistence type="predicted"/>
<protein>
    <submittedName>
        <fullName evidence="1">Uncharacterized protein</fullName>
    </submittedName>
</protein>
<dbReference type="EMBL" id="NEEU01000043">
    <property type="protein sequence ID" value="PJD65774.1"/>
    <property type="molecule type" value="Genomic_DNA"/>
</dbReference>
<dbReference type="AlphaFoldDB" id="A0A2J0PCA1"/>
<dbReference type="RefSeq" id="WP_054830130.1">
    <property type="nucleotide sequence ID" value="NZ_CP118560.1"/>
</dbReference>
<name>A0A2J0PCA1_9ENTR</name>
<reference evidence="1 2" key="1">
    <citation type="journal article" date="2017" name="J. Antimicrob. Chemother.">
        <title>Characterization of the population structure, drug resistance mechanisms and plasmids of the community-associated Enterobacter cloacae complex in China.</title>
        <authorList>
            <person name="Zhou K."/>
            <person name="Yu W."/>
            <person name="Cao X."/>
            <person name="Shen P."/>
            <person name="Lu H."/>
            <person name="Luo Q."/>
            <person name="Rossen J.W.A."/>
            <person name="Xiao Y."/>
        </authorList>
    </citation>
    <scope>NUCLEOTIDE SEQUENCE [LARGE SCALE GENOMIC DNA]</scope>
    <source>
        <strain evidence="1">ECC1097</strain>
    </source>
</reference>